<proteinExistence type="predicted"/>
<accession>A0ABU3PAZ9</accession>
<dbReference type="EMBL" id="JAVXZY010000003">
    <property type="protein sequence ID" value="MDT8999762.1"/>
    <property type="molecule type" value="Genomic_DNA"/>
</dbReference>
<comment type="caution">
    <text evidence="2">The sequence shown here is derived from an EMBL/GenBank/DDBJ whole genome shotgun (WGS) entry which is preliminary data.</text>
</comment>
<dbReference type="Proteomes" id="UP001246372">
    <property type="component" value="Unassembled WGS sequence"/>
</dbReference>
<protein>
    <submittedName>
        <fullName evidence="2">Substrate-binding domain-containing protein</fullName>
    </submittedName>
</protein>
<sequence>MKTTMMSLALIAALAATPASADNTLIVIAHKDVAVERLSAETVTQIFLRQQQNWPDGQPIQPIDQKESTPLRRQFYLQLTGRSPGQLRSYWARQSFTGMGLPPRQADSDEEVSRLVQATPGAIGYVSRRPTQAGIKVLLNASAE</sequence>
<feature type="signal peptide" evidence="1">
    <location>
        <begin position="1"/>
        <end position="21"/>
    </location>
</feature>
<feature type="chain" id="PRO_5047179816" evidence="1">
    <location>
        <begin position="22"/>
        <end position="144"/>
    </location>
</feature>
<name>A0ABU3PAZ9_9BURK</name>
<evidence type="ECO:0000313" key="3">
    <source>
        <dbReference type="Proteomes" id="UP001246372"/>
    </source>
</evidence>
<gene>
    <name evidence="2" type="ORF">RQP53_10830</name>
</gene>
<keyword evidence="1" id="KW-0732">Signal</keyword>
<organism evidence="2 3">
    <name type="scientific">Roseateles aquae</name>
    <dbReference type="NCBI Taxonomy" id="3077235"/>
    <lineage>
        <taxon>Bacteria</taxon>
        <taxon>Pseudomonadati</taxon>
        <taxon>Pseudomonadota</taxon>
        <taxon>Betaproteobacteria</taxon>
        <taxon>Burkholderiales</taxon>
        <taxon>Sphaerotilaceae</taxon>
        <taxon>Roseateles</taxon>
    </lineage>
</organism>
<evidence type="ECO:0000313" key="2">
    <source>
        <dbReference type="EMBL" id="MDT8999762.1"/>
    </source>
</evidence>
<dbReference type="RefSeq" id="WP_315650318.1">
    <property type="nucleotide sequence ID" value="NZ_JAVXZY010000003.1"/>
</dbReference>
<keyword evidence="3" id="KW-1185">Reference proteome</keyword>
<evidence type="ECO:0000256" key="1">
    <source>
        <dbReference type="SAM" id="SignalP"/>
    </source>
</evidence>
<dbReference type="Gene3D" id="3.40.190.10">
    <property type="entry name" value="Periplasmic binding protein-like II"/>
    <property type="match status" value="1"/>
</dbReference>
<reference evidence="2" key="1">
    <citation type="submission" date="2023-09" db="EMBL/GenBank/DDBJ databases">
        <title>Paucibacter sp. APW11 Genome sequencing and assembly.</title>
        <authorList>
            <person name="Kim I."/>
        </authorList>
    </citation>
    <scope>NUCLEOTIDE SEQUENCE</scope>
    <source>
        <strain evidence="2">APW11</strain>
    </source>
</reference>
<dbReference type="SUPFAM" id="SSF53850">
    <property type="entry name" value="Periplasmic binding protein-like II"/>
    <property type="match status" value="1"/>
</dbReference>